<evidence type="ECO:0000313" key="2">
    <source>
        <dbReference type="EMBL" id="MDL9979018.1"/>
    </source>
</evidence>
<dbReference type="Gene3D" id="3.30.720.120">
    <property type="match status" value="1"/>
</dbReference>
<organism evidence="2 3">
    <name type="scientific">Microbacterium candidum</name>
    <dbReference type="NCBI Taxonomy" id="3041922"/>
    <lineage>
        <taxon>Bacteria</taxon>
        <taxon>Bacillati</taxon>
        <taxon>Actinomycetota</taxon>
        <taxon>Actinomycetes</taxon>
        <taxon>Micrococcales</taxon>
        <taxon>Microbacteriaceae</taxon>
        <taxon>Microbacterium</taxon>
    </lineage>
</organism>
<dbReference type="RefSeq" id="WP_286287894.1">
    <property type="nucleotide sequence ID" value="NZ_JASXSZ010000002.1"/>
</dbReference>
<evidence type="ECO:0000259" key="1">
    <source>
        <dbReference type="PROSITE" id="PS51819"/>
    </source>
</evidence>
<accession>A0ABT7MX48</accession>
<evidence type="ECO:0000313" key="3">
    <source>
        <dbReference type="Proteomes" id="UP001235064"/>
    </source>
</evidence>
<dbReference type="InterPro" id="IPR004360">
    <property type="entry name" value="Glyas_Fos-R_dOase_dom"/>
</dbReference>
<dbReference type="Pfam" id="PF00903">
    <property type="entry name" value="Glyoxalase"/>
    <property type="match status" value="1"/>
</dbReference>
<dbReference type="PROSITE" id="PS51819">
    <property type="entry name" value="VOC"/>
    <property type="match status" value="1"/>
</dbReference>
<dbReference type="InterPro" id="IPR037523">
    <property type="entry name" value="VOC_core"/>
</dbReference>
<dbReference type="Proteomes" id="UP001235064">
    <property type="component" value="Unassembled WGS sequence"/>
</dbReference>
<feature type="domain" description="VOC" evidence="1">
    <location>
        <begin position="1"/>
        <end position="125"/>
    </location>
</feature>
<reference evidence="2 3" key="1">
    <citation type="submission" date="2023-06" db="EMBL/GenBank/DDBJ databases">
        <title>Microbacterium sp. nov., isolated from a waste landfill.</title>
        <authorList>
            <person name="Wen W."/>
        </authorList>
    </citation>
    <scope>NUCLEOTIDE SEQUENCE [LARGE SCALE GENOMIC DNA]</scope>
    <source>
        <strain evidence="2 3">ASV49</strain>
    </source>
</reference>
<dbReference type="CDD" id="cd07246">
    <property type="entry name" value="VOC_like"/>
    <property type="match status" value="1"/>
</dbReference>
<dbReference type="InterPro" id="IPR029068">
    <property type="entry name" value="Glyas_Bleomycin-R_OHBP_Dase"/>
</dbReference>
<name>A0ABT7MX48_9MICO</name>
<dbReference type="SUPFAM" id="SSF54593">
    <property type="entry name" value="Glyoxalase/Bleomycin resistance protein/Dihydroxybiphenyl dioxygenase"/>
    <property type="match status" value="1"/>
</dbReference>
<proteinExistence type="predicted"/>
<comment type="caution">
    <text evidence="2">The sequence shown here is derived from an EMBL/GenBank/DDBJ whole genome shotgun (WGS) entry which is preliminary data.</text>
</comment>
<gene>
    <name evidence="2" type="ORF">QSV35_06715</name>
</gene>
<dbReference type="Gene3D" id="3.30.720.110">
    <property type="match status" value="1"/>
</dbReference>
<dbReference type="PANTHER" id="PTHR34109:SF1">
    <property type="entry name" value="VOC DOMAIN-CONTAINING PROTEIN"/>
    <property type="match status" value="1"/>
</dbReference>
<sequence length="128" mass="13232">MTTITPYLTVSDGPAALDFYRRAFGAEVIERYDDADGRLAHATLDVGGAILLVSGEYPELGAVSPTTLGGSTAAVVLAVVAPDATYAAAVDAGATADRPIEVDGSGARSGWIVDPFGHRWNIRGARRA</sequence>
<dbReference type="EMBL" id="JASXSZ010000002">
    <property type="protein sequence ID" value="MDL9979018.1"/>
    <property type="molecule type" value="Genomic_DNA"/>
</dbReference>
<protein>
    <submittedName>
        <fullName evidence="2">VOC family protein</fullName>
    </submittedName>
</protein>
<dbReference type="PANTHER" id="PTHR34109">
    <property type="entry name" value="BNAUNNG04460D PROTEIN-RELATED"/>
    <property type="match status" value="1"/>
</dbReference>
<keyword evidence="3" id="KW-1185">Reference proteome</keyword>